<dbReference type="PANTHER" id="PTHR37290">
    <property type="entry name" value="INNER MEMBRANE PROTEIN YIAA-RELATED"/>
    <property type="match status" value="1"/>
</dbReference>
<evidence type="ECO:0000313" key="4">
    <source>
        <dbReference type="EMBL" id="QMV75417.1"/>
    </source>
</evidence>
<dbReference type="KEGG" id="cpis:HS961_22720"/>
<dbReference type="GO" id="GO:0006974">
    <property type="term" value="P:DNA damage response"/>
    <property type="evidence" value="ECO:0007669"/>
    <property type="project" value="TreeGrafter"/>
</dbReference>
<feature type="transmembrane region" description="Helical" evidence="2">
    <location>
        <begin position="20"/>
        <end position="39"/>
    </location>
</feature>
<feature type="transmembrane region" description="Helical" evidence="2">
    <location>
        <begin position="84"/>
        <end position="106"/>
    </location>
</feature>
<reference evidence="4 5" key="1">
    <citation type="journal article" date="2020" name="G3 (Bethesda)">
        <title>CeMbio - The Caenorhabditis elegans Microbiome Resource.</title>
        <authorList>
            <person name="Dirksen P."/>
            <person name="Assie A."/>
            <person name="Zimmermann J."/>
            <person name="Zhang F."/>
            <person name="Tietje A.M."/>
            <person name="Marsh S.A."/>
            <person name="Felix M.A."/>
            <person name="Shapira M."/>
            <person name="Kaleta C."/>
            <person name="Schulenburg H."/>
            <person name="Samuel B."/>
        </authorList>
    </citation>
    <scope>NUCLEOTIDE SEQUENCE [LARGE SCALE GENOMIC DNA]</scope>
    <source>
        <strain evidence="4 5">BIGb0172</strain>
    </source>
</reference>
<feature type="domain" description="YiaAB two helix" evidence="3">
    <location>
        <begin position="15"/>
        <end position="67"/>
    </location>
</feature>
<accession>A0A7G5EN42</accession>
<feature type="domain" description="YiaAB two helix" evidence="3">
    <location>
        <begin position="82"/>
        <end position="134"/>
    </location>
</feature>
<dbReference type="PANTHER" id="PTHR37290:SF1">
    <property type="entry name" value="INNER MEMBRANE PROTEIN YIAA"/>
    <property type="match status" value="1"/>
</dbReference>
<feature type="transmembrane region" description="Helical" evidence="2">
    <location>
        <begin position="45"/>
        <end position="64"/>
    </location>
</feature>
<feature type="transmembrane region" description="Helical" evidence="2">
    <location>
        <begin position="112"/>
        <end position="129"/>
    </location>
</feature>
<dbReference type="Pfam" id="PF05360">
    <property type="entry name" value="YiaAB"/>
    <property type="match status" value="2"/>
</dbReference>
<evidence type="ECO:0000313" key="5">
    <source>
        <dbReference type="Proteomes" id="UP000515240"/>
    </source>
</evidence>
<feature type="region of interest" description="Disordered" evidence="1">
    <location>
        <begin position="147"/>
        <end position="166"/>
    </location>
</feature>
<evidence type="ECO:0000256" key="2">
    <source>
        <dbReference type="SAM" id="Phobius"/>
    </source>
</evidence>
<organism evidence="4 5">
    <name type="scientific">Comamonas piscis</name>
    <dbReference type="NCBI Taxonomy" id="1562974"/>
    <lineage>
        <taxon>Bacteria</taxon>
        <taxon>Pseudomonadati</taxon>
        <taxon>Pseudomonadota</taxon>
        <taxon>Betaproteobacteria</taxon>
        <taxon>Burkholderiales</taxon>
        <taxon>Comamonadaceae</taxon>
        <taxon>Comamonas</taxon>
    </lineage>
</organism>
<dbReference type="GO" id="GO:0005886">
    <property type="term" value="C:plasma membrane"/>
    <property type="evidence" value="ECO:0007669"/>
    <property type="project" value="TreeGrafter"/>
</dbReference>
<keyword evidence="2" id="KW-1133">Transmembrane helix</keyword>
<sequence length="166" mass="18696">MSQAFNPVQRDTRAWQYQVWISFGIAVSMCAVGLAWLPGQHLEQAFMVMGYMFCLSAAFVLAKFVRDKQADSEQAAGDTPLWRFVVWGGFGIAMGLTGWGLLNMGINPTYKAFLGVSWLYMITTAFTLAKMLRDKHESDLAAALYRARSQRSEPRNQDVSQPQERV</sequence>
<dbReference type="InterPro" id="IPR038972">
    <property type="entry name" value="YiaA-like"/>
</dbReference>
<keyword evidence="5" id="KW-1185">Reference proteome</keyword>
<keyword evidence="2" id="KW-0472">Membrane</keyword>
<evidence type="ECO:0000256" key="1">
    <source>
        <dbReference type="SAM" id="MobiDB-lite"/>
    </source>
</evidence>
<gene>
    <name evidence="4" type="ORF">HS961_22720</name>
</gene>
<dbReference type="Proteomes" id="UP000515240">
    <property type="component" value="Chromosome"/>
</dbReference>
<dbReference type="RefSeq" id="WP_182325671.1">
    <property type="nucleotide sequence ID" value="NZ_CP058554.1"/>
</dbReference>
<name>A0A7G5EN42_9BURK</name>
<dbReference type="EMBL" id="CP058554">
    <property type="protein sequence ID" value="QMV75417.1"/>
    <property type="molecule type" value="Genomic_DNA"/>
</dbReference>
<dbReference type="InterPro" id="IPR008024">
    <property type="entry name" value="YiaAB"/>
</dbReference>
<feature type="compositionally biased region" description="Polar residues" evidence="1">
    <location>
        <begin position="157"/>
        <end position="166"/>
    </location>
</feature>
<proteinExistence type="predicted"/>
<keyword evidence="2" id="KW-0812">Transmembrane</keyword>
<evidence type="ECO:0000259" key="3">
    <source>
        <dbReference type="Pfam" id="PF05360"/>
    </source>
</evidence>
<dbReference type="AlphaFoldDB" id="A0A7G5EN42"/>
<protein>
    <recommendedName>
        <fullName evidence="3">YiaAB two helix domain-containing protein</fullName>
    </recommendedName>
</protein>